<dbReference type="AlphaFoldDB" id="A0A6A6HZJ1"/>
<dbReference type="Proteomes" id="UP000800094">
    <property type="component" value="Unassembled WGS sequence"/>
</dbReference>
<gene>
    <name evidence="2" type="ORF">BU26DRAFT_117855</name>
</gene>
<dbReference type="EMBL" id="ML987205">
    <property type="protein sequence ID" value="KAF2243446.1"/>
    <property type="molecule type" value="Genomic_DNA"/>
</dbReference>
<dbReference type="GeneID" id="54572811"/>
<reference evidence="2" key="1">
    <citation type="journal article" date="2020" name="Stud. Mycol.">
        <title>101 Dothideomycetes genomes: a test case for predicting lifestyles and emergence of pathogens.</title>
        <authorList>
            <person name="Haridas S."/>
            <person name="Albert R."/>
            <person name="Binder M."/>
            <person name="Bloem J."/>
            <person name="Labutti K."/>
            <person name="Salamov A."/>
            <person name="Andreopoulos B."/>
            <person name="Baker S."/>
            <person name="Barry K."/>
            <person name="Bills G."/>
            <person name="Bluhm B."/>
            <person name="Cannon C."/>
            <person name="Castanera R."/>
            <person name="Culley D."/>
            <person name="Daum C."/>
            <person name="Ezra D."/>
            <person name="Gonzalez J."/>
            <person name="Henrissat B."/>
            <person name="Kuo A."/>
            <person name="Liang C."/>
            <person name="Lipzen A."/>
            <person name="Lutzoni F."/>
            <person name="Magnuson J."/>
            <person name="Mondo S."/>
            <person name="Nolan M."/>
            <person name="Ohm R."/>
            <person name="Pangilinan J."/>
            <person name="Park H.-J."/>
            <person name="Ramirez L."/>
            <person name="Alfaro M."/>
            <person name="Sun H."/>
            <person name="Tritt A."/>
            <person name="Yoshinaga Y."/>
            <person name="Zwiers L.-H."/>
            <person name="Turgeon B."/>
            <person name="Goodwin S."/>
            <person name="Spatafora J."/>
            <person name="Crous P."/>
            <person name="Grigoriev I."/>
        </authorList>
    </citation>
    <scope>NUCLEOTIDE SEQUENCE</scope>
    <source>
        <strain evidence="2">CBS 122368</strain>
    </source>
</reference>
<proteinExistence type="predicted"/>
<dbReference type="RefSeq" id="XP_033678450.1">
    <property type="nucleotide sequence ID" value="XM_033819481.1"/>
</dbReference>
<keyword evidence="3" id="KW-1185">Reference proteome</keyword>
<keyword evidence="1" id="KW-0812">Transmembrane</keyword>
<evidence type="ECO:0000313" key="2">
    <source>
        <dbReference type="EMBL" id="KAF2243446.1"/>
    </source>
</evidence>
<feature type="transmembrane region" description="Helical" evidence="1">
    <location>
        <begin position="49"/>
        <end position="70"/>
    </location>
</feature>
<keyword evidence="1" id="KW-0472">Membrane</keyword>
<name>A0A6A6HZJ1_9PLEO</name>
<sequence length="85" mass="9263">MNSAVHPGHGRKRRPEGLQCLSQGLNGYGKPSGGVRAPLYRIKSVRHSWLLMCLCCFGLCATLLTATDVVQLRSSKSRAAIRVIL</sequence>
<evidence type="ECO:0000256" key="1">
    <source>
        <dbReference type="SAM" id="Phobius"/>
    </source>
</evidence>
<protein>
    <submittedName>
        <fullName evidence="2">Uncharacterized protein</fullName>
    </submittedName>
</protein>
<accession>A0A6A6HZJ1</accession>
<keyword evidence="1" id="KW-1133">Transmembrane helix</keyword>
<evidence type="ECO:0000313" key="3">
    <source>
        <dbReference type="Proteomes" id="UP000800094"/>
    </source>
</evidence>
<organism evidence="2 3">
    <name type="scientific">Trematosphaeria pertusa</name>
    <dbReference type="NCBI Taxonomy" id="390896"/>
    <lineage>
        <taxon>Eukaryota</taxon>
        <taxon>Fungi</taxon>
        <taxon>Dikarya</taxon>
        <taxon>Ascomycota</taxon>
        <taxon>Pezizomycotina</taxon>
        <taxon>Dothideomycetes</taxon>
        <taxon>Pleosporomycetidae</taxon>
        <taxon>Pleosporales</taxon>
        <taxon>Massarineae</taxon>
        <taxon>Trematosphaeriaceae</taxon>
        <taxon>Trematosphaeria</taxon>
    </lineage>
</organism>